<reference evidence="9" key="2">
    <citation type="journal article" date="2021" name="PeerJ">
        <title>Extensive microbial diversity within the chicken gut microbiome revealed by metagenomics and culture.</title>
        <authorList>
            <person name="Gilroy R."/>
            <person name="Ravi A."/>
            <person name="Getino M."/>
            <person name="Pursley I."/>
            <person name="Horton D.L."/>
            <person name="Alikhan N.F."/>
            <person name="Baker D."/>
            <person name="Gharbi K."/>
            <person name="Hall N."/>
            <person name="Watson M."/>
            <person name="Adriaenssens E.M."/>
            <person name="Foster-Nyarko E."/>
            <person name="Jarju S."/>
            <person name="Secka A."/>
            <person name="Antonio M."/>
            <person name="Oren A."/>
            <person name="Chaudhuri R.R."/>
            <person name="La Ragione R."/>
            <person name="Hildebrand F."/>
            <person name="Pallen M.J."/>
        </authorList>
    </citation>
    <scope>NUCLEOTIDE SEQUENCE</scope>
    <source>
        <strain evidence="9">ChiSjej6B24-2974</strain>
    </source>
</reference>
<feature type="chain" id="PRO_5039183179" evidence="7">
    <location>
        <begin position="22"/>
        <end position="569"/>
    </location>
</feature>
<dbReference type="PANTHER" id="PTHR41533">
    <property type="entry name" value="L,D-TRANSPEPTIDASE HI_1667-RELATED"/>
    <property type="match status" value="1"/>
</dbReference>
<comment type="caution">
    <text evidence="9">The sequence shown here is derived from an EMBL/GenBank/DDBJ whole genome shotgun (WGS) entry which is preliminary data.</text>
</comment>
<proteinExistence type="predicted"/>
<organism evidence="9 10">
    <name type="scientific">Candidatus Pullichristensenella stercorigallinarum</name>
    <dbReference type="NCBI Taxonomy" id="2840909"/>
    <lineage>
        <taxon>Bacteria</taxon>
        <taxon>Bacillati</taxon>
        <taxon>Bacillota</taxon>
        <taxon>Clostridia</taxon>
        <taxon>Candidatus Pullichristensenella</taxon>
    </lineage>
</organism>
<feature type="active site" description="Nucleophile" evidence="6">
    <location>
        <position position="544"/>
    </location>
</feature>
<dbReference type="InterPro" id="IPR036365">
    <property type="entry name" value="PGBD-like_sf"/>
</dbReference>
<dbReference type="SUPFAM" id="SSF141523">
    <property type="entry name" value="L,D-transpeptidase catalytic domain-like"/>
    <property type="match status" value="1"/>
</dbReference>
<dbReference type="Gene3D" id="1.10.101.10">
    <property type="entry name" value="PGBD-like superfamily/PGBD"/>
    <property type="match status" value="5"/>
</dbReference>
<dbReference type="InterPro" id="IPR038063">
    <property type="entry name" value="Transpep_catalytic_dom"/>
</dbReference>
<feature type="active site" description="Proton donor/acceptor" evidence="6">
    <location>
        <position position="518"/>
    </location>
</feature>
<evidence type="ECO:0000313" key="10">
    <source>
        <dbReference type="Proteomes" id="UP000824260"/>
    </source>
</evidence>
<comment type="pathway">
    <text evidence="1 6">Cell wall biogenesis; peptidoglycan biosynthesis.</text>
</comment>
<dbReference type="EMBL" id="DVFZ01000067">
    <property type="protein sequence ID" value="HIQ82777.1"/>
    <property type="molecule type" value="Genomic_DNA"/>
</dbReference>
<evidence type="ECO:0000256" key="7">
    <source>
        <dbReference type="SAM" id="SignalP"/>
    </source>
</evidence>
<evidence type="ECO:0000256" key="1">
    <source>
        <dbReference type="ARBA" id="ARBA00004752"/>
    </source>
</evidence>
<evidence type="ECO:0000259" key="8">
    <source>
        <dbReference type="PROSITE" id="PS52029"/>
    </source>
</evidence>
<keyword evidence="3 6" id="KW-0133">Cell shape</keyword>
<gene>
    <name evidence="9" type="ORF">IAA52_06705</name>
</gene>
<protein>
    <submittedName>
        <fullName evidence="9">Peptidoglycan-binding protein</fullName>
    </submittedName>
</protein>
<dbReference type="InterPro" id="IPR005490">
    <property type="entry name" value="LD_TPept_cat_dom"/>
</dbReference>
<evidence type="ECO:0000256" key="4">
    <source>
        <dbReference type="ARBA" id="ARBA00022984"/>
    </source>
</evidence>
<dbReference type="SUPFAM" id="SSF47090">
    <property type="entry name" value="PGBD-like"/>
    <property type="match status" value="5"/>
</dbReference>
<accession>A0A9D1CW75</accession>
<dbReference type="GO" id="GO:0008360">
    <property type="term" value="P:regulation of cell shape"/>
    <property type="evidence" value="ECO:0007669"/>
    <property type="project" value="UniProtKB-UniRule"/>
</dbReference>
<dbReference type="Pfam" id="PF01471">
    <property type="entry name" value="PG_binding_1"/>
    <property type="match status" value="5"/>
</dbReference>
<dbReference type="Gene3D" id="2.40.440.10">
    <property type="entry name" value="L,D-transpeptidase catalytic domain-like"/>
    <property type="match status" value="1"/>
</dbReference>
<reference evidence="9" key="1">
    <citation type="submission" date="2020-10" db="EMBL/GenBank/DDBJ databases">
        <authorList>
            <person name="Gilroy R."/>
        </authorList>
    </citation>
    <scope>NUCLEOTIDE SEQUENCE</scope>
    <source>
        <strain evidence="9">ChiSjej6B24-2974</strain>
    </source>
</reference>
<dbReference type="GO" id="GO:0016740">
    <property type="term" value="F:transferase activity"/>
    <property type="evidence" value="ECO:0007669"/>
    <property type="project" value="UniProtKB-KW"/>
</dbReference>
<dbReference type="InterPro" id="IPR002477">
    <property type="entry name" value="Peptidoglycan-bd-like"/>
</dbReference>
<keyword evidence="4 6" id="KW-0573">Peptidoglycan synthesis</keyword>
<dbReference type="Pfam" id="PF03734">
    <property type="entry name" value="YkuD"/>
    <property type="match status" value="1"/>
</dbReference>
<dbReference type="AlphaFoldDB" id="A0A9D1CW75"/>
<dbReference type="GO" id="GO:0071555">
    <property type="term" value="P:cell wall organization"/>
    <property type="evidence" value="ECO:0007669"/>
    <property type="project" value="UniProtKB-UniRule"/>
</dbReference>
<dbReference type="InterPro" id="IPR052905">
    <property type="entry name" value="LD-transpeptidase_YkuD-like"/>
</dbReference>
<dbReference type="PROSITE" id="PS52029">
    <property type="entry name" value="LD_TPASE"/>
    <property type="match status" value="1"/>
</dbReference>
<feature type="domain" description="L,D-TPase catalytic" evidence="8">
    <location>
        <begin position="441"/>
        <end position="568"/>
    </location>
</feature>
<dbReference type="GO" id="GO:0009252">
    <property type="term" value="P:peptidoglycan biosynthetic process"/>
    <property type="evidence" value="ECO:0007669"/>
    <property type="project" value="UniProtKB-KW"/>
</dbReference>
<dbReference type="InterPro" id="IPR036366">
    <property type="entry name" value="PGBDSf"/>
</dbReference>
<evidence type="ECO:0000256" key="5">
    <source>
        <dbReference type="ARBA" id="ARBA00023316"/>
    </source>
</evidence>
<evidence type="ECO:0000256" key="2">
    <source>
        <dbReference type="ARBA" id="ARBA00022679"/>
    </source>
</evidence>
<keyword evidence="2" id="KW-0808">Transferase</keyword>
<dbReference type="PANTHER" id="PTHR41533:SF1">
    <property type="entry name" value="L,D-TRANSPEPTIDASE YCBB-RELATED"/>
    <property type="match status" value="1"/>
</dbReference>
<dbReference type="Proteomes" id="UP000824260">
    <property type="component" value="Unassembled WGS sequence"/>
</dbReference>
<sequence>MLRRFLCFALILCLLASYAVAEETQSAEPTAEISAGSLYNGMEDGDGESDVADLQSALISLGLLTGNADGHFGDATETAVLLFQQMYGLAETGVADAETLAALSTAQTGVAEIQERLIAVGLSSGTPDGVLGEATETAIATFQQMYGLEATGVADPETRELLFSESNLIFSIQTKLIELAYLSGVADGILGPATETAILEFQQMHGLEATGVADPATRELLLGGGTELTIKPTPTPSPRANGAQGSDIELAQQRLSEWGFLEGTVDGKYGDDTEDAVQEFKTYQYEDYQAYLEANPTPTPEPTIAPTLAPTATPTPGEDPRVIDATLEPTASPTPAPTPYAPDGEITDSMLEYLKEDNFTVYRETVRNGDTGREVERVQRRLHQLNYLYSVDGTFGDLTENSLKYFQRKNGLDQTGVADESTQTLLFSANALEGEEYVFPYKLVVDISDRRVYVYRWTGESYGERIDTFTCCVGAPKTPTPLGTFQGSGPAGGRWYYFKDFNCYAQYAWRIQGGILFHSVTYSRPNENSGGSTRSLGRAESHGCVRLTVSNAKWIYDNCPVGTTVIVQE</sequence>
<evidence type="ECO:0000256" key="3">
    <source>
        <dbReference type="ARBA" id="ARBA00022960"/>
    </source>
</evidence>
<feature type="signal peptide" evidence="7">
    <location>
        <begin position="1"/>
        <end position="21"/>
    </location>
</feature>
<keyword evidence="5 6" id="KW-0961">Cell wall biogenesis/degradation</keyword>
<keyword evidence="7" id="KW-0732">Signal</keyword>
<evidence type="ECO:0000313" key="9">
    <source>
        <dbReference type="EMBL" id="HIQ82777.1"/>
    </source>
</evidence>
<dbReference type="CDD" id="cd16913">
    <property type="entry name" value="YkuD_like"/>
    <property type="match status" value="1"/>
</dbReference>
<name>A0A9D1CW75_9FIRM</name>
<evidence type="ECO:0000256" key="6">
    <source>
        <dbReference type="PROSITE-ProRule" id="PRU01373"/>
    </source>
</evidence>